<dbReference type="Proteomes" id="UP001501725">
    <property type="component" value="Unassembled WGS sequence"/>
</dbReference>
<evidence type="ECO:0000259" key="2">
    <source>
        <dbReference type="PROSITE" id="PS51192"/>
    </source>
</evidence>
<keyword evidence="1" id="KW-0378">Hydrolase</keyword>
<evidence type="ECO:0000259" key="3">
    <source>
        <dbReference type="PROSITE" id="PS51194"/>
    </source>
</evidence>
<dbReference type="RefSeq" id="WP_345254990.1">
    <property type="nucleotide sequence ID" value="NZ_BAABGY010000006.1"/>
</dbReference>
<sequence>MQKTKAPEASVYVLRLELKKPGQPYPGLDVMPQDPAVKFSFGPPARLTVRIVNRQFAVVPATTRQALLALTEEALIARRAELVKKYREHRTSQDAAAFLEQGTLHYLHGCFRAFRDASAGLRVLHGMPVDGNRVRLQAARFPAGAPTLHFRVEQTGAGLQLCAFVKTDEGSTPLESWSRHYFLLAKESTFLVLSTKDYQTLEWLQAVRPEQWAQDGAQLSEQVLDVLDRNYTVDRNGCFEENIIDEEPEHHVQLSELNGRYLVFTPAWRYGGIEVDGVWTPELRRKAGGTEWTIRRRKATEEAFVARLRALHPNFDGQLNGYFYLSFEEAQKKQWFLNAFYKLLEQEVTITGLSMLTHFRCSEYKPVTETELLSAPGDPQVRLRFALQFGKEKVPLPVLQKAIFAGQGIVLLRDGSMGVLPTEWFDTWATLIRHARIEKDVFTVPRWLALTGSSDSAETTVLKPVINPAWWQQWQRWQKGTDILYPVPALVQATLRPYQQKGYEWLQLLLEAGASACLADDMGLGKTLQTITFICRQLEADPGRQHLIVCPASLVYNWKQEWERFAPSVRIGLFTKPEDEAGTAPQVLIATYHSVRGHVERLSETVFATIVLDESHQVKNPAAQITRAVGELKGSYRIAISGTPVMNNTFDLYAQLNFLLPGLFGSREFFRQQYADAIDRRGETDKIEALRRLTAPFLLRRTKSQVATDLPEKTEQVLWCTMKPEQRMAYESIRDKVRANVLMEIEEKGVEQGKMAVLAGITRLKQLCCSAELVRDEDVFTTESIKTQLLLEELTQLVPEHKVLVFSQYSGMLDLLEKALSRERIATLRLDGSTPVAERQELCNRFNDAGAPERVFLLSLKAGNAGLNLMAADYVFLFDIWWNRAVEQQAIDRTHRIGQTRPVFAYRMICTDSIEEKIYQLQQRKATISEELIQAEEGFVKSLTLDDVKFLLD</sequence>
<dbReference type="InterPro" id="IPR049730">
    <property type="entry name" value="SNF2/RAD54-like_C"/>
</dbReference>
<dbReference type="InterPro" id="IPR000330">
    <property type="entry name" value="SNF2_N"/>
</dbReference>
<dbReference type="PROSITE" id="PS51194">
    <property type="entry name" value="HELICASE_CTER"/>
    <property type="match status" value="1"/>
</dbReference>
<dbReference type="InterPro" id="IPR014001">
    <property type="entry name" value="Helicase_ATP-bd"/>
</dbReference>
<evidence type="ECO:0000256" key="1">
    <source>
        <dbReference type="ARBA" id="ARBA00022801"/>
    </source>
</evidence>
<keyword evidence="5" id="KW-1185">Reference proteome</keyword>
<dbReference type="InterPro" id="IPR027417">
    <property type="entry name" value="P-loop_NTPase"/>
</dbReference>
<proteinExistence type="predicted"/>
<comment type="caution">
    <text evidence="4">The sequence shown here is derived from an EMBL/GenBank/DDBJ whole genome shotgun (WGS) entry which is preliminary data.</text>
</comment>
<gene>
    <name evidence="4" type="ORF">GCM10023184_16500</name>
</gene>
<dbReference type="SMART" id="SM00487">
    <property type="entry name" value="DEXDc"/>
    <property type="match status" value="1"/>
</dbReference>
<dbReference type="Pfam" id="PF00271">
    <property type="entry name" value="Helicase_C"/>
    <property type="match status" value="1"/>
</dbReference>
<feature type="domain" description="Helicase C-terminal" evidence="3">
    <location>
        <begin position="793"/>
        <end position="944"/>
    </location>
</feature>
<evidence type="ECO:0008006" key="6">
    <source>
        <dbReference type="Google" id="ProtNLM"/>
    </source>
</evidence>
<accession>A0ABP8GMW4</accession>
<reference evidence="5" key="1">
    <citation type="journal article" date="2019" name="Int. J. Syst. Evol. Microbiol.">
        <title>The Global Catalogue of Microorganisms (GCM) 10K type strain sequencing project: providing services to taxonomists for standard genome sequencing and annotation.</title>
        <authorList>
            <consortium name="The Broad Institute Genomics Platform"/>
            <consortium name="The Broad Institute Genome Sequencing Center for Infectious Disease"/>
            <person name="Wu L."/>
            <person name="Ma J."/>
        </authorList>
    </citation>
    <scope>NUCLEOTIDE SEQUENCE [LARGE SCALE GENOMIC DNA]</scope>
    <source>
        <strain evidence="5">JCM 17919</strain>
    </source>
</reference>
<dbReference type="InterPro" id="IPR038718">
    <property type="entry name" value="SNF2-like_sf"/>
</dbReference>
<dbReference type="CDD" id="cd18793">
    <property type="entry name" value="SF2_C_SNF"/>
    <property type="match status" value="1"/>
</dbReference>
<dbReference type="InterPro" id="IPR001650">
    <property type="entry name" value="Helicase_C-like"/>
</dbReference>
<feature type="domain" description="Helicase ATP-binding" evidence="2">
    <location>
        <begin position="507"/>
        <end position="662"/>
    </location>
</feature>
<dbReference type="SUPFAM" id="SSF52540">
    <property type="entry name" value="P-loop containing nucleoside triphosphate hydrolases"/>
    <property type="match status" value="2"/>
</dbReference>
<dbReference type="Pfam" id="PF00176">
    <property type="entry name" value="SNF2-rel_dom"/>
    <property type="match status" value="1"/>
</dbReference>
<dbReference type="PROSITE" id="PS51192">
    <property type="entry name" value="HELICASE_ATP_BIND_1"/>
    <property type="match status" value="1"/>
</dbReference>
<dbReference type="Gene3D" id="3.40.50.10810">
    <property type="entry name" value="Tandem AAA-ATPase domain"/>
    <property type="match status" value="1"/>
</dbReference>
<protein>
    <recommendedName>
        <fullName evidence="6">DEAD/DEAH box helicase</fullName>
    </recommendedName>
</protein>
<evidence type="ECO:0000313" key="4">
    <source>
        <dbReference type="EMBL" id="GAA4327322.1"/>
    </source>
</evidence>
<dbReference type="PANTHER" id="PTHR10799">
    <property type="entry name" value="SNF2/RAD54 HELICASE FAMILY"/>
    <property type="match status" value="1"/>
</dbReference>
<dbReference type="Gene3D" id="3.40.50.300">
    <property type="entry name" value="P-loop containing nucleotide triphosphate hydrolases"/>
    <property type="match status" value="1"/>
</dbReference>
<dbReference type="EMBL" id="BAABGY010000006">
    <property type="protein sequence ID" value="GAA4327322.1"/>
    <property type="molecule type" value="Genomic_DNA"/>
</dbReference>
<name>A0ABP8GMW4_9BACT</name>
<dbReference type="SMART" id="SM00490">
    <property type="entry name" value="HELICc"/>
    <property type="match status" value="1"/>
</dbReference>
<evidence type="ECO:0000313" key="5">
    <source>
        <dbReference type="Proteomes" id="UP001501725"/>
    </source>
</evidence>
<organism evidence="4 5">
    <name type="scientific">Flaviaesturariibacter amylovorans</name>
    <dbReference type="NCBI Taxonomy" id="1084520"/>
    <lineage>
        <taxon>Bacteria</taxon>
        <taxon>Pseudomonadati</taxon>
        <taxon>Bacteroidota</taxon>
        <taxon>Chitinophagia</taxon>
        <taxon>Chitinophagales</taxon>
        <taxon>Chitinophagaceae</taxon>
        <taxon>Flaviaestuariibacter</taxon>
    </lineage>
</organism>